<accession>A0ABW1PLY0</accession>
<sequence>MCYSYKISLGKKQLEMAFAAILDSDEDIFNGAVSGFTHPRMPIIRNENPKEIELSTWGLIPNFIKDDRNDFWKKTNTLNAKIETLKEKPSYRQSAENRCLVLATEFFEWKHIGKEKYKHRIWTKDEKPFAFAGIYQDDSFTILTTEANELMADIHNSKKRMPVVLRKEEEELWLSGEPLENYHNRKEVELLAQPLDDMPMELF</sequence>
<evidence type="ECO:0000256" key="8">
    <source>
        <dbReference type="RuleBase" id="RU364100"/>
    </source>
</evidence>
<evidence type="ECO:0000256" key="4">
    <source>
        <dbReference type="ARBA" id="ARBA00022801"/>
    </source>
</evidence>
<comment type="caution">
    <text evidence="9">The sequence shown here is derived from an EMBL/GenBank/DDBJ whole genome shotgun (WGS) entry which is preliminary data.</text>
</comment>
<keyword evidence="5" id="KW-0190">Covalent protein-DNA linkage</keyword>
<evidence type="ECO:0000256" key="5">
    <source>
        <dbReference type="ARBA" id="ARBA00023124"/>
    </source>
</evidence>
<dbReference type="InterPro" id="IPR003738">
    <property type="entry name" value="SRAP"/>
</dbReference>
<evidence type="ECO:0000313" key="10">
    <source>
        <dbReference type="Proteomes" id="UP001596287"/>
    </source>
</evidence>
<dbReference type="PANTHER" id="PTHR13604">
    <property type="entry name" value="DC12-RELATED"/>
    <property type="match status" value="1"/>
</dbReference>
<evidence type="ECO:0000256" key="3">
    <source>
        <dbReference type="ARBA" id="ARBA00022763"/>
    </source>
</evidence>
<comment type="similarity">
    <text evidence="1 8">Belongs to the SOS response-associated peptidase family.</text>
</comment>
<keyword evidence="3" id="KW-0227">DNA damage</keyword>
<dbReference type="EMBL" id="JBHSQB010000004">
    <property type="protein sequence ID" value="MFC6095797.1"/>
    <property type="molecule type" value="Genomic_DNA"/>
</dbReference>
<keyword evidence="2 8" id="KW-0645">Protease</keyword>
<dbReference type="PANTHER" id="PTHR13604:SF0">
    <property type="entry name" value="ABASIC SITE PROCESSING PROTEIN HMCES"/>
    <property type="match status" value="1"/>
</dbReference>
<evidence type="ECO:0000313" key="9">
    <source>
        <dbReference type="EMBL" id="MFC6095797.1"/>
    </source>
</evidence>
<protein>
    <recommendedName>
        <fullName evidence="8">Abasic site processing protein</fullName>
        <ecNumber evidence="8">3.4.-.-</ecNumber>
    </recommendedName>
</protein>
<dbReference type="RefSeq" id="WP_379790467.1">
    <property type="nucleotide sequence ID" value="NZ_JBHSQB010000004.1"/>
</dbReference>
<dbReference type="Proteomes" id="UP001596287">
    <property type="component" value="Unassembled WGS sequence"/>
</dbReference>
<evidence type="ECO:0000256" key="7">
    <source>
        <dbReference type="ARBA" id="ARBA00023239"/>
    </source>
</evidence>
<dbReference type="GO" id="GO:0016787">
    <property type="term" value="F:hydrolase activity"/>
    <property type="evidence" value="ECO:0007669"/>
    <property type="project" value="UniProtKB-KW"/>
</dbReference>
<keyword evidence="7" id="KW-0456">Lyase</keyword>
<proteinExistence type="inferred from homology"/>
<gene>
    <name evidence="9" type="ORF">ACFPVY_03990</name>
</gene>
<organism evidence="9 10">
    <name type="scientific">Flavobacterium qiangtangense</name>
    <dbReference type="NCBI Taxonomy" id="1442595"/>
    <lineage>
        <taxon>Bacteria</taxon>
        <taxon>Pseudomonadati</taxon>
        <taxon>Bacteroidota</taxon>
        <taxon>Flavobacteriia</taxon>
        <taxon>Flavobacteriales</taxon>
        <taxon>Flavobacteriaceae</taxon>
        <taxon>Flavobacterium</taxon>
    </lineage>
</organism>
<dbReference type="SUPFAM" id="SSF143081">
    <property type="entry name" value="BB1717-like"/>
    <property type="match status" value="1"/>
</dbReference>
<keyword evidence="6" id="KW-0238">DNA-binding</keyword>
<dbReference type="Gene3D" id="3.90.1680.10">
    <property type="entry name" value="SOS response associated peptidase-like"/>
    <property type="match status" value="1"/>
</dbReference>
<reference evidence="10" key="1">
    <citation type="journal article" date="2019" name="Int. J. Syst. Evol. Microbiol.">
        <title>The Global Catalogue of Microorganisms (GCM) 10K type strain sequencing project: providing services to taxonomists for standard genome sequencing and annotation.</title>
        <authorList>
            <consortium name="The Broad Institute Genomics Platform"/>
            <consortium name="The Broad Institute Genome Sequencing Center for Infectious Disease"/>
            <person name="Wu L."/>
            <person name="Ma J."/>
        </authorList>
    </citation>
    <scope>NUCLEOTIDE SEQUENCE [LARGE SCALE GENOMIC DNA]</scope>
    <source>
        <strain evidence="10">CCUG 49679</strain>
    </source>
</reference>
<evidence type="ECO:0000256" key="2">
    <source>
        <dbReference type="ARBA" id="ARBA00022670"/>
    </source>
</evidence>
<keyword evidence="10" id="KW-1185">Reference proteome</keyword>
<dbReference type="EC" id="3.4.-.-" evidence="8"/>
<dbReference type="InterPro" id="IPR036590">
    <property type="entry name" value="SRAP-like"/>
</dbReference>
<evidence type="ECO:0000256" key="6">
    <source>
        <dbReference type="ARBA" id="ARBA00023125"/>
    </source>
</evidence>
<name>A0ABW1PLY0_9FLAO</name>
<keyword evidence="4 8" id="KW-0378">Hydrolase</keyword>
<evidence type="ECO:0000256" key="1">
    <source>
        <dbReference type="ARBA" id="ARBA00008136"/>
    </source>
</evidence>
<dbReference type="Pfam" id="PF02586">
    <property type="entry name" value="SRAP"/>
    <property type="match status" value="1"/>
</dbReference>